<organism evidence="3 4">
    <name type="scientific">Acetobacter fabarum</name>
    <dbReference type="NCBI Taxonomy" id="483199"/>
    <lineage>
        <taxon>Bacteria</taxon>
        <taxon>Pseudomonadati</taxon>
        <taxon>Pseudomonadota</taxon>
        <taxon>Alphaproteobacteria</taxon>
        <taxon>Acetobacterales</taxon>
        <taxon>Acetobacteraceae</taxon>
        <taxon>Acetobacter</taxon>
    </lineage>
</organism>
<comment type="caution">
    <text evidence="3">The sequence shown here is derived from an EMBL/GenBank/DDBJ whole genome shotgun (WGS) entry which is preliminary data.</text>
</comment>
<accession>A0A269Y110</accession>
<evidence type="ECO:0000256" key="1">
    <source>
        <dbReference type="ARBA" id="ARBA00006738"/>
    </source>
</evidence>
<keyword evidence="4" id="KW-1185">Reference proteome</keyword>
<dbReference type="Gene3D" id="3.40.1350.10">
    <property type="match status" value="1"/>
</dbReference>
<dbReference type="HAMAP" id="MF_00048">
    <property type="entry name" value="UPF0102"/>
    <property type="match status" value="1"/>
</dbReference>
<dbReference type="PANTHER" id="PTHR34039">
    <property type="entry name" value="UPF0102 PROTEIN YRAN"/>
    <property type="match status" value="1"/>
</dbReference>
<dbReference type="PANTHER" id="PTHR34039:SF1">
    <property type="entry name" value="UPF0102 PROTEIN YRAN"/>
    <property type="match status" value="1"/>
</dbReference>
<gene>
    <name evidence="3" type="ORF">B8X00_00290</name>
</gene>
<dbReference type="SUPFAM" id="SSF52980">
    <property type="entry name" value="Restriction endonuclease-like"/>
    <property type="match status" value="1"/>
</dbReference>
<dbReference type="InterPro" id="IPR011335">
    <property type="entry name" value="Restrct_endonuc-II-like"/>
</dbReference>
<dbReference type="InterPro" id="IPR011856">
    <property type="entry name" value="tRNA_endonuc-like_dom_sf"/>
</dbReference>
<dbReference type="InterPro" id="IPR003509">
    <property type="entry name" value="UPF0102_YraN-like"/>
</dbReference>
<name>A0A269Y110_9PROT</name>
<dbReference type="GO" id="GO:0003676">
    <property type="term" value="F:nucleic acid binding"/>
    <property type="evidence" value="ECO:0007669"/>
    <property type="project" value="InterPro"/>
</dbReference>
<sequence length="150" mass="17176">MVERRLSQQAADVHNIANKCSAQQVPASAAKRARGYESYKRGLAAEEAVCQRLRAAGWSILLQRAKTRRGEIDIVAQNGATICFVEVKQRQTLRGAAECLSVTQSRRLYRAAECLLQSHPYWQYENLRFDLFMLDAQGQMEWLEDIIRQM</sequence>
<dbReference type="EMBL" id="NCXK01000001">
    <property type="protein sequence ID" value="PAK79195.1"/>
    <property type="molecule type" value="Genomic_DNA"/>
</dbReference>
<dbReference type="Pfam" id="PF02021">
    <property type="entry name" value="UPF0102"/>
    <property type="match status" value="1"/>
</dbReference>
<protein>
    <recommendedName>
        <fullName evidence="2">UPF0102 protein B8X00_00290</fullName>
    </recommendedName>
</protein>
<evidence type="ECO:0000313" key="4">
    <source>
        <dbReference type="Proteomes" id="UP000216151"/>
    </source>
</evidence>
<evidence type="ECO:0000313" key="3">
    <source>
        <dbReference type="EMBL" id="PAK79195.1"/>
    </source>
</evidence>
<proteinExistence type="inferred from homology"/>
<reference evidence="3 4" key="1">
    <citation type="submission" date="2017-04" db="EMBL/GenBank/DDBJ databases">
        <title>Kefir bacterial isolates.</title>
        <authorList>
            <person name="Kim Y."/>
            <person name="Blasche S."/>
            <person name="Patil K.R."/>
        </authorList>
    </citation>
    <scope>NUCLEOTIDE SEQUENCE [LARGE SCALE GENOMIC DNA]</scope>
    <source>
        <strain evidence="3 4">KR</strain>
    </source>
</reference>
<dbReference type="AlphaFoldDB" id="A0A269Y110"/>
<dbReference type="OrthoDB" id="9812968at2"/>
<comment type="similarity">
    <text evidence="1 2">Belongs to the UPF0102 family.</text>
</comment>
<evidence type="ECO:0000256" key="2">
    <source>
        <dbReference type="HAMAP-Rule" id="MF_00048"/>
    </source>
</evidence>
<dbReference type="Proteomes" id="UP000216151">
    <property type="component" value="Unassembled WGS sequence"/>
</dbReference>